<dbReference type="AlphaFoldDB" id="A0A4D6YA90"/>
<dbReference type="GO" id="GO:0046872">
    <property type="term" value="F:metal ion binding"/>
    <property type="evidence" value="ECO:0007669"/>
    <property type="project" value="UniProtKB-KW"/>
</dbReference>
<name>A0A4D6YA90_BUCMH</name>
<sequence>MSTVTRIRDQIKNNPIIIYMKGSPDSPNCGFSAKAVQALSSCGIRFAFVNVLEHPDIRSELPKYANWPTFPQLWISGNLIGGCNIILELFESGELELLLKKAINNVNRSE</sequence>
<dbReference type="PROSITE" id="PS51354">
    <property type="entry name" value="GLUTAREDOXIN_2"/>
    <property type="match status" value="1"/>
</dbReference>
<evidence type="ECO:0000256" key="1">
    <source>
        <dbReference type="ARBA" id="ARBA00002853"/>
    </source>
</evidence>
<dbReference type="InterPro" id="IPR002109">
    <property type="entry name" value="Glutaredoxin"/>
</dbReference>
<dbReference type="Proteomes" id="UP000298566">
    <property type="component" value="Chromosome"/>
</dbReference>
<gene>
    <name evidence="12" type="primary">grxD</name>
    <name evidence="12" type="ORF">D9V73_00895</name>
</gene>
<comment type="similarity">
    <text evidence="2 8">Belongs to the glutaredoxin family. Monothiol subfamily.</text>
</comment>
<dbReference type="PIRSF" id="PIRSF005894">
    <property type="entry name" value="Monothiol_GRX"/>
    <property type="match status" value="1"/>
</dbReference>
<dbReference type="PANTHER" id="PTHR10293:SF72">
    <property type="entry name" value="MONOTHIOL GLUTAREDOXIN-S14, CHLOROPLASTIC"/>
    <property type="match status" value="1"/>
</dbReference>
<dbReference type="NCBIfam" id="TIGR00365">
    <property type="entry name" value="Grx4 family monothiol glutaredoxin"/>
    <property type="match status" value="1"/>
</dbReference>
<dbReference type="GO" id="GO:0015036">
    <property type="term" value="F:disulfide oxidoreductase activity"/>
    <property type="evidence" value="ECO:0007669"/>
    <property type="project" value="InterPro"/>
</dbReference>
<feature type="domain" description="Glutaredoxin" evidence="11">
    <location>
        <begin position="16"/>
        <end position="80"/>
    </location>
</feature>
<dbReference type="OrthoDB" id="9804115at2"/>
<evidence type="ECO:0000256" key="2">
    <source>
        <dbReference type="ARBA" id="ARBA00009630"/>
    </source>
</evidence>
<evidence type="ECO:0000256" key="7">
    <source>
        <dbReference type="ARBA" id="ARBA00023284"/>
    </source>
</evidence>
<organism evidence="12 13">
    <name type="scientific">Buchnera aphidicola subsp. Melaphis rhois</name>
    <dbReference type="NCBI Taxonomy" id="118103"/>
    <lineage>
        <taxon>Bacteria</taxon>
        <taxon>Pseudomonadati</taxon>
        <taxon>Pseudomonadota</taxon>
        <taxon>Gammaproteobacteria</taxon>
        <taxon>Enterobacterales</taxon>
        <taxon>Erwiniaceae</taxon>
        <taxon>Buchnera</taxon>
    </lineage>
</organism>
<feature type="binding site" evidence="9">
    <location>
        <position position="58"/>
    </location>
    <ligand>
        <name>glutathione</name>
        <dbReference type="ChEBI" id="CHEBI:57925"/>
    </ligand>
</feature>
<dbReference type="CDD" id="cd03028">
    <property type="entry name" value="GRX_PICOT_like"/>
    <property type="match status" value="1"/>
</dbReference>
<protein>
    <recommendedName>
        <fullName evidence="8">Glutaredoxin</fullName>
    </recommendedName>
</protein>
<proteinExistence type="inferred from homology"/>
<feature type="binding site" evidence="10">
    <location>
        <position position="29"/>
    </location>
    <ligand>
        <name>[2Fe-2S] cluster</name>
        <dbReference type="ChEBI" id="CHEBI:190135"/>
        <note>ligand shared between dimeric partners</note>
    </ligand>
</feature>
<feature type="binding site" evidence="9">
    <location>
        <begin position="83"/>
        <end position="84"/>
    </location>
    <ligand>
        <name>glutathione</name>
        <dbReference type="ChEBI" id="CHEBI:57925"/>
    </ligand>
</feature>
<evidence type="ECO:0000256" key="8">
    <source>
        <dbReference type="PIRNR" id="PIRNR005894"/>
    </source>
</evidence>
<keyword evidence="4 10" id="KW-0479">Metal-binding</keyword>
<evidence type="ECO:0000256" key="10">
    <source>
        <dbReference type="PIRSR" id="PIRSR005894-2"/>
    </source>
</evidence>
<evidence type="ECO:0000256" key="4">
    <source>
        <dbReference type="ARBA" id="ARBA00022723"/>
    </source>
</evidence>
<evidence type="ECO:0000313" key="13">
    <source>
        <dbReference type="Proteomes" id="UP000298566"/>
    </source>
</evidence>
<dbReference type="GO" id="GO:0051537">
    <property type="term" value="F:2 iron, 2 sulfur cluster binding"/>
    <property type="evidence" value="ECO:0007669"/>
    <property type="project" value="UniProtKB-KW"/>
</dbReference>
<feature type="binding site" evidence="9">
    <location>
        <position position="70"/>
    </location>
    <ligand>
        <name>glutathione</name>
        <dbReference type="ChEBI" id="CHEBI:57925"/>
    </ligand>
</feature>
<evidence type="ECO:0000256" key="9">
    <source>
        <dbReference type="PIRSR" id="PIRSR005894-1"/>
    </source>
</evidence>
<dbReference type="PANTHER" id="PTHR10293">
    <property type="entry name" value="GLUTAREDOXIN FAMILY MEMBER"/>
    <property type="match status" value="1"/>
</dbReference>
<evidence type="ECO:0000256" key="3">
    <source>
        <dbReference type="ARBA" id="ARBA00022714"/>
    </source>
</evidence>
<accession>A0A4D6YA90</accession>
<reference evidence="12 13" key="1">
    <citation type="submission" date="2018-10" db="EMBL/GenBank/DDBJ databases">
        <title>Comparative functional genomics of the obligate endosymbiont Buchnera aphidicola.</title>
        <authorList>
            <person name="Chong R.A."/>
        </authorList>
    </citation>
    <scope>NUCLEOTIDE SEQUENCE [LARGE SCALE GENOMIC DNA]</scope>
    <source>
        <strain evidence="12 13">Mrh</strain>
    </source>
</reference>
<dbReference type="Gene3D" id="3.40.30.10">
    <property type="entry name" value="Glutaredoxin"/>
    <property type="match status" value="1"/>
</dbReference>
<dbReference type="RefSeq" id="WP_158336412.1">
    <property type="nucleotide sequence ID" value="NZ_CP033004.1"/>
</dbReference>
<keyword evidence="6 10" id="KW-0411">Iron-sulfur</keyword>
<feature type="binding site" evidence="9">
    <location>
        <position position="21"/>
    </location>
    <ligand>
        <name>glutathione</name>
        <dbReference type="ChEBI" id="CHEBI:57925"/>
    </ligand>
</feature>
<keyword evidence="3 10" id="KW-0001">2Fe-2S</keyword>
<dbReference type="InterPro" id="IPR033658">
    <property type="entry name" value="GRX_PICOT-like"/>
</dbReference>
<dbReference type="SUPFAM" id="SSF52833">
    <property type="entry name" value="Thioredoxin-like"/>
    <property type="match status" value="1"/>
</dbReference>
<dbReference type="InterPro" id="IPR014434">
    <property type="entry name" value="Monothiol_GRX"/>
</dbReference>
<evidence type="ECO:0000256" key="5">
    <source>
        <dbReference type="ARBA" id="ARBA00023004"/>
    </source>
</evidence>
<evidence type="ECO:0000313" key="12">
    <source>
        <dbReference type="EMBL" id="QCI23211.1"/>
    </source>
</evidence>
<evidence type="ECO:0000259" key="11">
    <source>
        <dbReference type="Pfam" id="PF00462"/>
    </source>
</evidence>
<dbReference type="Pfam" id="PF00462">
    <property type="entry name" value="Glutaredoxin"/>
    <property type="match status" value="1"/>
</dbReference>
<dbReference type="InterPro" id="IPR004480">
    <property type="entry name" value="Monothiol_GRX-rel"/>
</dbReference>
<keyword evidence="5 10" id="KW-0408">Iron</keyword>
<dbReference type="InterPro" id="IPR036249">
    <property type="entry name" value="Thioredoxin-like_sf"/>
</dbReference>
<dbReference type="EMBL" id="CP033004">
    <property type="protein sequence ID" value="QCI23211.1"/>
    <property type="molecule type" value="Genomic_DNA"/>
</dbReference>
<keyword evidence="7" id="KW-0676">Redox-active center</keyword>
<comment type="function">
    <text evidence="1">Monothiol glutaredoxin involved in the biogenesis of iron-sulfur clusters.</text>
</comment>
<evidence type="ECO:0000256" key="6">
    <source>
        <dbReference type="ARBA" id="ARBA00023014"/>
    </source>
</evidence>